<evidence type="ECO:0000256" key="6">
    <source>
        <dbReference type="PROSITE-ProRule" id="PRU00108"/>
    </source>
</evidence>
<evidence type="ECO:0000313" key="10">
    <source>
        <dbReference type="EMBL" id="BAN19971.1"/>
    </source>
</evidence>
<dbReference type="Pfam" id="PF12413">
    <property type="entry name" value="DLL_N"/>
    <property type="match status" value="1"/>
</dbReference>
<proteinExistence type="evidence at transcript level"/>
<dbReference type="AlphaFoldDB" id="R4WM76"/>
<feature type="region of interest" description="Disordered" evidence="8">
    <location>
        <begin position="262"/>
        <end position="282"/>
    </location>
</feature>
<evidence type="ECO:0000256" key="5">
    <source>
        <dbReference type="ARBA" id="ARBA00023242"/>
    </source>
</evidence>
<dbReference type="GO" id="GO:0030855">
    <property type="term" value="P:epithelial cell differentiation"/>
    <property type="evidence" value="ECO:0007669"/>
    <property type="project" value="TreeGrafter"/>
</dbReference>
<dbReference type="InterPro" id="IPR001356">
    <property type="entry name" value="HD"/>
</dbReference>
<keyword evidence="3 6" id="KW-0238">DNA-binding</keyword>
<dbReference type="PANTHER" id="PTHR24327">
    <property type="entry name" value="HOMEOBOX PROTEIN"/>
    <property type="match status" value="1"/>
</dbReference>
<evidence type="ECO:0000256" key="2">
    <source>
        <dbReference type="ARBA" id="ARBA00022473"/>
    </source>
</evidence>
<feature type="compositionally biased region" description="Low complexity" evidence="8">
    <location>
        <begin position="203"/>
        <end position="214"/>
    </location>
</feature>
<feature type="compositionally biased region" description="Low complexity" evidence="8">
    <location>
        <begin position="262"/>
        <end position="271"/>
    </location>
</feature>
<dbReference type="PRINTS" id="PR00024">
    <property type="entry name" value="HOMEOBOX"/>
</dbReference>
<dbReference type="EMBL" id="AB679714">
    <property type="protein sequence ID" value="BAN19971.1"/>
    <property type="molecule type" value="mRNA"/>
</dbReference>
<dbReference type="GO" id="GO:0000978">
    <property type="term" value="F:RNA polymerase II cis-regulatory region sequence-specific DNA binding"/>
    <property type="evidence" value="ECO:0007669"/>
    <property type="project" value="TreeGrafter"/>
</dbReference>
<dbReference type="InterPro" id="IPR022135">
    <property type="entry name" value="Distal-less_N"/>
</dbReference>
<dbReference type="OMA" id="SYCAPAT"/>
<keyword evidence="12" id="KW-1185">Reference proteome</keyword>
<dbReference type="InterPro" id="IPR009057">
    <property type="entry name" value="Homeodomain-like_sf"/>
</dbReference>
<dbReference type="SUPFAM" id="SSF46689">
    <property type="entry name" value="Homeodomain-like"/>
    <property type="match status" value="1"/>
</dbReference>
<keyword evidence="2" id="KW-0217">Developmental protein</keyword>
<organism evidence="10">
    <name type="scientific">Eptatretus burgeri</name>
    <name type="common">Inshore hagfish</name>
    <dbReference type="NCBI Taxonomy" id="7764"/>
    <lineage>
        <taxon>Eukaryota</taxon>
        <taxon>Metazoa</taxon>
        <taxon>Chordata</taxon>
        <taxon>Craniata</taxon>
        <taxon>Vertebrata</taxon>
        <taxon>Cyclostomata</taxon>
        <taxon>Myxini</taxon>
        <taxon>Myxiniformes</taxon>
        <taxon>Myxinidae</taxon>
        <taxon>Eptatretinae</taxon>
        <taxon>Eptatretus</taxon>
    </lineage>
</organism>
<feature type="region of interest" description="Disordered" evidence="8">
    <location>
        <begin position="195"/>
        <end position="233"/>
    </location>
</feature>
<protein>
    <submittedName>
        <fullName evidence="11">Distal-less homeobox 5a</fullName>
    </submittedName>
    <submittedName>
        <fullName evidence="10">Distal-less homeobox protein 5B</fullName>
    </submittedName>
</protein>
<evidence type="ECO:0000256" key="7">
    <source>
        <dbReference type="RuleBase" id="RU000682"/>
    </source>
</evidence>
<dbReference type="FunFam" id="1.10.10.60:FF:000048">
    <property type="entry name" value="Distal-less homeobox 2"/>
    <property type="match status" value="1"/>
</dbReference>
<dbReference type="Proteomes" id="UP000694388">
    <property type="component" value="Unplaced"/>
</dbReference>
<dbReference type="PANTHER" id="PTHR24327:SF28">
    <property type="entry name" value="HOMEOBOX PROTEIN DLX-3"/>
    <property type="match status" value="1"/>
</dbReference>
<dbReference type="Gene3D" id="1.10.10.60">
    <property type="entry name" value="Homeodomain-like"/>
    <property type="match status" value="1"/>
</dbReference>
<evidence type="ECO:0000313" key="12">
    <source>
        <dbReference type="Proteomes" id="UP000694388"/>
    </source>
</evidence>
<evidence type="ECO:0000256" key="4">
    <source>
        <dbReference type="ARBA" id="ARBA00023155"/>
    </source>
</evidence>
<name>R4WM76_EPTBU</name>
<keyword evidence="5 6" id="KW-0539">Nucleus</keyword>
<dbReference type="SMART" id="SM00389">
    <property type="entry name" value="HOX"/>
    <property type="match status" value="1"/>
</dbReference>
<reference evidence="11" key="2">
    <citation type="submission" date="2025-05" db="UniProtKB">
        <authorList>
            <consortium name="Ensembl"/>
        </authorList>
    </citation>
    <scope>IDENTIFICATION</scope>
</reference>
<evidence type="ECO:0000256" key="1">
    <source>
        <dbReference type="ARBA" id="ARBA00007916"/>
    </source>
</evidence>
<dbReference type="InterPro" id="IPR000047">
    <property type="entry name" value="HTH_motif"/>
</dbReference>
<dbReference type="Pfam" id="PF00046">
    <property type="entry name" value="Homeodomain"/>
    <property type="match status" value="1"/>
</dbReference>
<feature type="domain" description="Homeobox" evidence="9">
    <location>
        <begin position="135"/>
        <end position="195"/>
    </location>
</feature>
<dbReference type="GO" id="GO:0005634">
    <property type="term" value="C:nucleus"/>
    <property type="evidence" value="ECO:0007669"/>
    <property type="project" value="UniProtKB-SubCell"/>
</dbReference>
<comment type="similarity">
    <text evidence="1">Belongs to the distal-less homeobox family.</text>
</comment>
<accession>R4WM76</accession>
<feature type="compositionally biased region" description="Polar residues" evidence="8">
    <location>
        <begin position="272"/>
        <end position="282"/>
    </location>
</feature>
<feature type="DNA-binding region" description="Homeobox" evidence="6">
    <location>
        <begin position="137"/>
        <end position="196"/>
    </location>
</feature>
<dbReference type="PROSITE" id="PS50071">
    <property type="entry name" value="HOMEOBOX_2"/>
    <property type="match status" value="1"/>
</dbReference>
<dbReference type="Ensembl" id="ENSEBUT00000008398.1">
    <property type="protein sequence ID" value="ENSEBUP00000007908.1"/>
    <property type="gene ID" value="ENSEBUG00000005151.1"/>
</dbReference>
<comment type="subcellular location">
    <subcellularLocation>
        <location evidence="6 7">Nucleus</location>
    </subcellularLocation>
</comment>
<dbReference type="InterPro" id="IPR020479">
    <property type="entry name" value="HD_metazoa"/>
</dbReference>
<dbReference type="PROSITE" id="PS00027">
    <property type="entry name" value="HOMEOBOX_1"/>
    <property type="match status" value="1"/>
</dbReference>
<dbReference type="InterPro" id="IPR050460">
    <property type="entry name" value="Distal-less_Homeobox_TF"/>
</dbReference>
<reference evidence="10" key="1">
    <citation type="submission" date="2011-11" db="EMBL/GenBank/DDBJ databases">
        <title>Hagfish Dlx genes.</title>
        <authorList>
            <person name="Fujimoto S."/>
            <person name="Ota K.G."/>
            <person name="Kuraku S."/>
            <person name="Kuratani S."/>
        </authorList>
    </citation>
    <scope>NUCLEOTIDE SEQUENCE</scope>
</reference>
<dbReference type="GO" id="GO:0000981">
    <property type="term" value="F:DNA-binding transcription factor activity, RNA polymerase II-specific"/>
    <property type="evidence" value="ECO:0007669"/>
    <property type="project" value="InterPro"/>
</dbReference>
<gene>
    <name evidence="10" type="primary">3</name>
    <name evidence="10" type="synonym">5B</name>
    <name evidence="10" type="synonym">EbDlx2</name>
</gene>
<evidence type="ECO:0000313" key="11">
    <source>
        <dbReference type="Ensembl" id="ENSEBUP00000007908.1"/>
    </source>
</evidence>
<dbReference type="PRINTS" id="PR00031">
    <property type="entry name" value="HTHREPRESSR"/>
</dbReference>
<evidence type="ECO:0000256" key="3">
    <source>
        <dbReference type="ARBA" id="ARBA00023125"/>
    </source>
</evidence>
<sequence>MTDVYDCGAPDLRPEFLKRDSDFFNLQSPPLLGEPAPGDGGFYSPPPAMYQPYGSYCAPATYSQAVGHYSYPIPSTGDVGNFASKPYQYGYGAAPYGPYEVGYSSLPAPTKTSEEGPSKSEERETAVRIVNGKPKKLRKPRTIYSSFQLAALQRRFERTQYLALPERAELAATLGLTQTQIKIWFQNRRSKFKKLSKSGEGNAPPQASPSSSDPMVCNSPSPPTLWDSPNPTGTAVLPGPALIQNYAQAPWYHSQYIQQHQHQLQPLHSSQTPSEVNPTPCF</sequence>
<keyword evidence="4 6" id="KW-0371">Homeobox</keyword>
<evidence type="ECO:0000256" key="8">
    <source>
        <dbReference type="SAM" id="MobiDB-lite"/>
    </source>
</evidence>
<evidence type="ECO:0000259" key="9">
    <source>
        <dbReference type="PROSITE" id="PS50071"/>
    </source>
</evidence>
<dbReference type="InterPro" id="IPR017970">
    <property type="entry name" value="Homeobox_CS"/>
</dbReference>
<dbReference type="GeneTree" id="ENSGT00940000159188"/>
<dbReference type="CDD" id="cd00086">
    <property type="entry name" value="homeodomain"/>
    <property type="match status" value="1"/>
</dbReference>